<dbReference type="Pfam" id="PF03631">
    <property type="entry name" value="Virul_fac_BrkB"/>
    <property type="match status" value="1"/>
</dbReference>
<evidence type="ECO:0000256" key="6">
    <source>
        <dbReference type="SAM" id="MobiDB-lite"/>
    </source>
</evidence>
<comment type="caution">
    <text evidence="8">The sequence shown here is derived from an EMBL/GenBank/DDBJ whole genome shotgun (WGS) entry which is preliminary data.</text>
</comment>
<gene>
    <name evidence="8" type="ORF">BJ986_002052</name>
</gene>
<dbReference type="Proteomes" id="UP000573599">
    <property type="component" value="Unassembled WGS sequence"/>
</dbReference>
<sequence>MQTIKGWWARFQTTHVWRAWKRYGDRNGNLLAGGVGYFAFFSIFPAVLLAFTVFGLVLRSQPQLLTDTKNAINNLLPGFVKTAANPNGIINVNVPTGAALSIEGIVSVVGLVLAGTGWLGALRDAIRAIFGVQGSSGNPVLAKLRDIGVLVLLGVGILLSAAVGAIAGAAASWVGHFVGLGGQGWILTVVAFLVGIALDAGLVAIMLRLLTGVRLPWEVLRNGALFGGIGLTVLKKFGTLLLSSTTHNKLYLGFALVAGLLVWLNLMSRVILVAAAWAANDLDGPAGARLGRDVSPGQAQKLAEGPAPEPVGSVRQRTDAGLPTFGQRAADRTSVAAGAVLGAVGAVALGSVTRGIRSLVRRG</sequence>
<dbReference type="InterPro" id="IPR017039">
    <property type="entry name" value="Virul_fac_BrkB"/>
</dbReference>
<feature type="transmembrane region" description="Helical" evidence="7">
    <location>
        <begin position="105"/>
        <end position="126"/>
    </location>
</feature>
<feature type="transmembrane region" description="Helical" evidence="7">
    <location>
        <begin position="185"/>
        <end position="207"/>
    </location>
</feature>
<feature type="transmembrane region" description="Helical" evidence="7">
    <location>
        <begin position="147"/>
        <end position="173"/>
    </location>
</feature>
<evidence type="ECO:0000256" key="1">
    <source>
        <dbReference type="ARBA" id="ARBA00004651"/>
    </source>
</evidence>
<feature type="transmembrane region" description="Helical" evidence="7">
    <location>
        <begin position="30"/>
        <end position="58"/>
    </location>
</feature>
<name>A0A852WMU9_9MICO</name>
<evidence type="ECO:0000256" key="4">
    <source>
        <dbReference type="ARBA" id="ARBA00022989"/>
    </source>
</evidence>
<keyword evidence="5 7" id="KW-0472">Membrane</keyword>
<dbReference type="PANTHER" id="PTHR30213:SF1">
    <property type="entry name" value="INNER MEMBRANE PROTEIN YHJD"/>
    <property type="match status" value="1"/>
</dbReference>
<dbReference type="EMBL" id="JACCAB010000001">
    <property type="protein sequence ID" value="NYG07565.1"/>
    <property type="molecule type" value="Genomic_DNA"/>
</dbReference>
<keyword evidence="4 7" id="KW-1133">Transmembrane helix</keyword>
<evidence type="ECO:0000256" key="7">
    <source>
        <dbReference type="SAM" id="Phobius"/>
    </source>
</evidence>
<dbReference type="PANTHER" id="PTHR30213">
    <property type="entry name" value="INNER MEMBRANE PROTEIN YHJD"/>
    <property type="match status" value="1"/>
</dbReference>
<dbReference type="AlphaFoldDB" id="A0A852WMU9"/>
<dbReference type="GO" id="GO:0005886">
    <property type="term" value="C:plasma membrane"/>
    <property type="evidence" value="ECO:0007669"/>
    <property type="project" value="UniProtKB-SubCell"/>
</dbReference>
<feature type="region of interest" description="Disordered" evidence="6">
    <location>
        <begin position="297"/>
        <end position="318"/>
    </location>
</feature>
<keyword evidence="9" id="KW-1185">Reference proteome</keyword>
<proteinExistence type="predicted"/>
<organism evidence="8 9">
    <name type="scientific">Pedococcus badiiscoriae</name>
    <dbReference type="NCBI Taxonomy" id="642776"/>
    <lineage>
        <taxon>Bacteria</taxon>
        <taxon>Bacillati</taxon>
        <taxon>Actinomycetota</taxon>
        <taxon>Actinomycetes</taxon>
        <taxon>Micrococcales</taxon>
        <taxon>Intrasporangiaceae</taxon>
        <taxon>Pedococcus</taxon>
    </lineage>
</organism>
<feature type="transmembrane region" description="Helical" evidence="7">
    <location>
        <begin position="219"/>
        <end position="238"/>
    </location>
</feature>
<reference evidence="8 9" key="1">
    <citation type="submission" date="2020-07" db="EMBL/GenBank/DDBJ databases">
        <title>Sequencing the genomes of 1000 actinobacteria strains.</title>
        <authorList>
            <person name="Klenk H.-P."/>
        </authorList>
    </citation>
    <scope>NUCLEOTIDE SEQUENCE [LARGE SCALE GENOMIC DNA]</scope>
    <source>
        <strain evidence="8 9">DSM 23987</strain>
    </source>
</reference>
<protein>
    <submittedName>
        <fullName evidence="8">Membrane protein</fullName>
    </submittedName>
</protein>
<evidence type="ECO:0000313" key="9">
    <source>
        <dbReference type="Proteomes" id="UP000573599"/>
    </source>
</evidence>
<dbReference type="RefSeq" id="WP_179421898.1">
    <property type="nucleotide sequence ID" value="NZ_JACCAB010000001.1"/>
</dbReference>
<feature type="transmembrane region" description="Helical" evidence="7">
    <location>
        <begin position="250"/>
        <end position="279"/>
    </location>
</feature>
<evidence type="ECO:0000256" key="2">
    <source>
        <dbReference type="ARBA" id="ARBA00022475"/>
    </source>
</evidence>
<evidence type="ECO:0000256" key="3">
    <source>
        <dbReference type="ARBA" id="ARBA00022692"/>
    </source>
</evidence>
<evidence type="ECO:0000256" key="5">
    <source>
        <dbReference type="ARBA" id="ARBA00023136"/>
    </source>
</evidence>
<evidence type="ECO:0000313" key="8">
    <source>
        <dbReference type="EMBL" id="NYG07565.1"/>
    </source>
</evidence>
<comment type="subcellular location">
    <subcellularLocation>
        <location evidence="1">Cell membrane</location>
        <topology evidence="1">Multi-pass membrane protein</topology>
    </subcellularLocation>
</comment>
<keyword evidence="3 7" id="KW-0812">Transmembrane</keyword>
<accession>A0A852WMU9</accession>
<keyword evidence="2" id="KW-1003">Cell membrane</keyword>